<name>A0A1D1VP19_RAMVA</name>
<evidence type="ECO:0000313" key="2">
    <source>
        <dbReference type="EMBL" id="GAV00674.1"/>
    </source>
</evidence>
<dbReference type="Proteomes" id="UP000186922">
    <property type="component" value="Unassembled WGS sequence"/>
</dbReference>
<protein>
    <submittedName>
        <fullName evidence="2">Uncharacterized protein</fullName>
    </submittedName>
</protein>
<evidence type="ECO:0000256" key="1">
    <source>
        <dbReference type="SAM" id="MobiDB-lite"/>
    </source>
</evidence>
<gene>
    <name evidence="2" type="primary">RvY_11492-1</name>
    <name evidence="2" type="synonym">RvY_11492.1</name>
    <name evidence="2" type="ORF">RvY_11492</name>
</gene>
<organism evidence="2 3">
    <name type="scientific">Ramazzottius varieornatus</name>
    <name type="common">Water bear</name>
    <name type="synonym">Tardigrade</name>
    <dbReference type="NCBI Taxonomy" id="947166"/>
    <lineage>
        <taxon>Eukaryota</taxon>
        <taxon>Metazoa</taxon>
        <taxon>Ecdysozoa</taxon>
        <taxon>Tardigrada</taxon>
        <taxon>Eutardigrada</taxon>
        <taxon>Parachela</taxon>
        <taxon>Hypsibioidea</taxon>
        <taxon>Ramazzottiidae</taxon>
        <taxon>Ramazzottius</taxon>
    </lineage>
</organism>
<dbReference type="EMBL" id="BDGG01000006">
    <property type="protein sequence ID" value="GAV00674.1"/>
    <property type="molecule type" value="Genomic_DNA"/>
</dbReference>
<reference evidence="2 3" key="1">
    <citation type="journal article" date="2016" name="Nat. Commun.">
        <title>Extremotolerant tardigrade genome and improved radiotolerance of human cultured cells by tardigrade-unique protein.</title>
        <authorList>
            <person name="Hashimoto T."/>
            <person name="Horikawa D.D."/>
            <person name="Saito Y."/>
            <person name="Kuwahara H."/>
            <person name="Kozuka-Hata H."/>
            <person name="Shin-I T."/>
            <person name="Minakuchi Y."/>
            <person name="Ohishi K."/>
            <person name="Motoyama A."/>
            <person name="Aizu T."/>
            <person name="Enomoto A."/>
            <person name="Kondo K."/>
            <person name="Tanaka S."/>
            <person name="Hara Y."/>
            <person name="Koshikawa S."/>
            <person name="Sagara H."/>
            <person name="Miura T."/>
            <person name="Yokobori S."/>
            <person name="Miyagawa K."/>
            <person name="Suzuki Y."/>
            <person name="Kubo T."/>
            <person name="Oyama M."/>
            <person name="Kohara Y."/>
            <person name="Fujiyama A."/>
            <person name="Arakawa K."/>
            <person name="Katayama T."/>
            <person name="Toyoda A."/>
            <person name="Kunieda T."/>
        </authorList>
    </citation>
    <scope>NUCLEOTIDE SEQUENCE [LARGE SCALE GENOMIC DNA]</scope>
    <source>
        <strain evidence="2 3">YOKOZUNA-1</strain>
    </source>
</reference>
<evidence type="ECO:0000313" key="3">
    <source>
        <dbReference type="Proteomes" id="UP000186922"/>
    </source>
</evidence>
<dbReference type="AlphaFoldDB" id="A0A1D1VP19"/>
<proteinExistence type="predicted"/>
<keyword evidence="3" id="KW-1185">Reference proteome</keyword>
<sequence>MSDKGKIPSVALPRAVDQELKAFVRSFIMYVKTIPSANAITGNAGAGAQGKDTGTRRISDSSRAANRPQVLQRYRNNSGAACPPRGGSVAASDNNGQLLGPHKSDFVSAASHHDLNPTDSQIRNSYHCCYCIEGKGMCKCSSLDDFDVNSPSLAMLAPEQAGEGWWHTEKSREHLNEFE</sequence>
<accession>A0A1D1VP19</accession>
<comment type="caution">
    <text evidence="2">The sequence shown here is derived from an EMBL/GenBank/DDBJ whole genome shotgun (WGS) entry which is preliminary data.</text>
</comment>
<feature type="region of interest" description="Disordered" evidence="1">
    <location>
        <begin position="41"/>
        <end position="104"/>
    </location>
</feature>